<dbReference type="Gene3D" id="3.40.50.300">
    <property type="entry name" value="P-loop containing nucleotide triphosphate hydrolases"/>
    <property type="match status" value="1"/>
</dbReference>
<sequence length="340" mass="36739">MKIDARQVGRALNDAGQWRAILLYGEDSGLIRERAAQAVKLVADTLDDPFRVAQLDRETHDRLEEEATALSLIGGRRVVWVREGSDALVAPLMRLLALSTDTLVVLEAPGLASRSKLRALAEKQPHVASIACYPEEGRALAHTVADALKQDDITIDRDAMAWLHGRLSSDRAGVRGEIEKLILLAGPHGRLDIETVQDCVGDAGGTSLDDAAYAAMAGEVEAVDQALERAFSDGAAPVAVARVVLGVINRLWRVALAVEEGQMRTEAIKALRPPVFFKRMPSFVKAAERWPAGALALAAERTQALELACKKSGMPDELLCRRHLASLCLGGRVWLRGAGR</sequence>
<organism evidence="10 11">
    <name type="scientific">Neokomagataea tanensis NBRC 106556</name>
    <dbReference type="NCBI Taxonomy" id="1223519"/>
    <lineage>
        <taxon>Bacteria</taxon>
        <taxon>Pseudomonadati</taxon>
        <taxon>Pseudomonadota</taxon>
        <taxon>Alphaproteobacteria</taxon>
        <taxon>Acetobacterales</taxon>
        <taxon>Acetobacteraceae</taxon>
        <taxon>Neokomagataea</taxon>
    </lineage>
</organism>
<dbReference type="InterPro" id="IPR027417">
    <property type="entry name" value="P-loop_NTPase"/>
</dbReference>
<keyword evidence="11" id="KW-1185">Reference proteome</keyword>
<proteinExistence type="inferred from homology"/>
<keyword evidence="6" id="KW-0239">DNA-directed DNA polymerase</keyword>
<dbReference type="SUPFAM" id="SSF52540">
    <property type="entry name" value="P-loop containing nucleoside triphosphate hydrolases"/>
    <property type="match status" value="1"/>
</dbReference>
<accession>A0ABQ0QI95</accession>
<evidence type="ECO:0000256" key="2">
    <source>
        <dbReference type="ARBA" id="ARBA00017703"/>
    </source>
</evidence>
<feature type="domain" description="DNA polymerase III delta N-terminal" evidence="9">
    <location>
        <begin position="22"/>
        <end position="126"/>
    </location>
</feature>
<dbReference type="EMBL" id="BAQB01000009">
    <property type="protein sequence ID" value="GBR45732.1"/>
    <property type="molecule type" value="Genomic_DNA"/>
</dbReference>
<evidence type="ECO:0000259" key="9">
    <source>
        <dbReference type="Pfam" id="PF06144"/>
    </source>
</evidence>
<evidence type="ECO:0000256" key="3">
    <source>
        <dbReference type="ARBA" id="ARBA00022679"/>
    </source>
</evidence>
<reference evidence="10" key="1">
    <citation type="submission" date="2013-04" db="EMBL/GenBank/DDBJ databases">
        <title>The genome sequencing project of 58 acetic acid bacteria.</title>
        <authorList>
            <person name="Okamoto-Kainuma A."/>
            <person name="Ishikawa M."/>
            <person name="Umino S."/>
            <person name="Koizumi Y."/>
            <person name="Shiwa Y."/>
            <person name="Yoshikawa H."/>
            <person name="Matsutani M."/>
            <person name="Matsushita K."/>
        </authorList>
    </citation>
    <scope>NUCLEOTIDE SEQUENCE</scope>
    <source>
        <strain evidence="10">NBRC 106556</strain>
    </source>
</reference>
<name>A0ABQ0QI95_9PROT</name>
<dbReference type="Proteomes" id="UP001062443">
    <property type="component" value="Unassembled WGS sequence"/>
</dbReference>
<comment type="similarity">
    <text evidence="7">Belongs to the DNA polymerase HolA subunit family.</text>
</comment>
<dbReference type="Gene3D" id="1.20.272.10">
    <property type="match status" value="1"/>
</dbReference>
<keyword evidence="5" id="KW-0235">DNA replication</keyword>
<comment type="catalytic activity">
    <reaction evidence="8">
        <text>DNA(n) + a 2'-deoxyribonucleoside 5'-triphosphate = DNA(n+1) + diphosphate</text>
        <dbReference type="Rhea" id="RHEA:22508"/>
        <dbReference type="Rhea" id="RHEA-COMP:17339"/>
        <dbReference type="Rhea" id="RHEA-COMP:17340"/>
        <dbReference type="ChEBI" id="CHEBI:33019"/>
        <dbReference type="ChEBI" id="CHEBI:61560"/>
        <dbReference type="ChEBI" id="CHEBI:173112"/>
        <dbReference type="EC" id="2.7.7.7"/>
    </reaction>
</comment>
<gene>
    <name evidence="10" type="ORF">AA106556_0872</name>
</gene>
<evidence type="ECO:0000256" key="4">
    <source>
        <dbReference type="ARBA" id="ARBA00022695"/>
    </source>
</evidence>
<evidence type="ECO:0000256" key="7">
    <source>
        <dbReference type="ARBA" id="ARBA00034754"/>
    </source>
</evidence>
<evidence type="ECO:0000313" key="11">
    <source>
        <dbReference type="Proteomes" id="UP001062443"/>
    </source>
</evidence>
<dbReference type="InterPro" id="IPR010372">
    <property type="entry name" value="DNA_pol3_delta_N"/>
</dbReference>
<keyword evidence="4" id="KW-0548">Nucleotidyltransferase</keyword>
<dbReference type="Pfam" id="PF06144">
    <property type="entry name" value="DNA_pol3_delta"/>
    <property type="match status" value="1"/>
</dbReference>
<dbReference type="EC" id="2.7.7.7" evidence="1"/>
<evidence type="ECO:0000313" key="10">
    <source>
        <dbReference type="EMBL" id="GBR45732.1"/>
    </source>
</evidence>
<protein>
    <recommendedName>
        <fullName evidence="2">DNA polymerase III subunit delta</fullName>
        <ecNumber evidence="1">2.7.7.7</ecNumber>
    </recommendedName>
</protein>
<dbReference type="SUPFAM" id="SSF48019">
    <property type="entry name" value="post-AAA+ oligomerization domain-like"/>
    <property type="match status" value="1"/>
</dbReference>
<dbReference type="NCBIfam" id="TIGR01128">
    <property type="entry name" value="holA"/>
    <property type="match status" value="1"/>
</dbReference>
<evidence type="ECO:0000256" key="1">
    <source>
        <dbReference type="ARBA" id="ARBA00012417"/>
    </source>
</evidence>
<dbReference type="RefSeq" id="WP_068170176.1">
    <property type="nucleotide sequence ID" value="NZ_BAQB01000009.1"/>
</dbReference>
<dbReference type="Gene3D" id="1.10.8.60">
    <property type="match status" value="1"/>
</dbReference>
<comment type="caution">
    <text evidence="10">The sequence shown here is derived from an EMBL/GenBank/DDBJ whole genome shotgun (WGS) entry which is preliminary data.</text>
</comment>
<evidence type="ECO:0000256" key="5">
    <source>
        <dbReference type="ARBA" id="ARBA00022705"/>
    </source>
</evidence>
<evidence type="ECO:0000256" key="6">
    <source>
        <dbReference type="ARBA" id="ARBA00022932"/>
    </source>
</evidence>
<keyword evidence="3" id="KW-0808">Transferase</keyword>
<dbReference type="InterPro" id="IPR008921">
    <property type="entry name" value="DNA_pol3_clamp-load_cplx_C"/>
</dbReference>
<evidence type="ECO:0000256" key="8">
    <source>
        <dbReference type="ARBA" id="ARBA00049244"/>
    </source>
</evidence>
<dbReference type="PANTHER" id="PTHR34388">
    <property type="entry name" value="DNA POLYMERASE III SUBUNIT DELTA"/>
    <property type="match status" value="1"/>
</dbReference>
<dbReference type="InterPro" id="IPR005790">
    <property type="entry name" value="DNA_polIII_delta"/>
</dbReference>
<dbReference type="PANTHER" id="PTHR34388:SF1">
    <property type="entry name" value="DNA POLYMERASE III SUBUNIT DELTA"/>
    <property type="match status" value="1"/>
</dbReference>